<protein>
    <submittedName>
        <fullName evidence="5">DUF4190 domain-containing protein</fullName>
    </submittedName>
</protein>
<feature type="transmembrane region" description="Helical" evidence="2">
    <location>
        <begin position="222"/>
        <end position="250"/>
    </location>
</feature>
<keyword evidence="6" id="KW-1185">Reference proteome</keyword>
<dbReference type="InterPro" id="IPR025241">
    <property type="entry name" value="DUF4190"/>
</dbReference>
<feature type="domain" description="Septum formation-related" evidence="4">
    <location>
        <begin position="297"/>
        <end position="387"/>
    </location>
</feature>
<dbReference type="EMBL" id="JAWDIU010000001">
    <property type="protein sequence ID" value="MDU0326082.1"/>
    <property type="molecule type" value="Genomic_DNA"/>
</dbReference>
<feature type="domain" description="DUF4190" evidence="3">
    <location>
        <begin position="185"/>
        <end position="240"/>
    </location>
</feature>
<feature type="region of interest" description="Disordered" evidence="1">
    <location>
        <begin position="258"/>
        <end position="282"/>
    </location>
</feature>
<evidence type="ECO:0000256" key="2">
    <source>
        <dbReference type="SAM" id="Phobius"/>
    </source>
</evidence>
<gene>
    <name evidence="5" type="ORF">RWH43_04850</name>
</gene>
<dbReference type="Pfam" id="PF13845">
    <property type="entry name" value="Septum_form"/>
    <property type="match status" value="1"/>
</dbReference>
<evidence type="ECO:0000259" key="4">
    <source>
        <dbReference type="Pfam" id="PF13845"/>
    </source>
</evidence>
<evidence type="ECO:0000259" key="3">
    <source>
        <dbReference type="Pfam" id="PF13828"/>
    </source>
</evidence>
<reference evidence="5 6" key="1">
    <citation type="submission" date="2023-09" db="EMBL/GenBank/DDBJ databases">
        <title>Microbacterium fusihabitans sp. nov., Microbacterium phycihabitans sp. nov., and Microbacterium cervinum sp. nov., isolated from dried seaweeds of beach.</title>
        <authorList>
            <person name="Lee S.D."/>
        </authorList>
    </citation>
    <scope>NUCLEOTIDE SEQUENCE [LARGE SCALE GENOMIC DNA]</scope>
    <source>
        <strain evidence="5 6">KSW2-21</strain>
    </source>
</reference>
<proteinExistence type="predicted"/>
<organism evidence="5 6">
    <name type="scientific">Microbacterium algihabitans</name>
    <dbReference type="NCBI Taxonomy" id="3075992"/>
    <lineage>
        <taxon>Bacteria</taxon>
        <taxon>Bacillati</taxon>
        <taxon>Actinomycetota</taxon>
        <taxon>Actinomycetes</taxon>
        <taxon>Micrococcales</taxon>
        <taxon>Microbacteriaceae</taxon>
        <taxon>Microbacterium</taxon>
    </lineage>
</organism>
<dbReference type="RefSeq" id="WP_316000814.1">
    <property type="nucleotide sequence ID" value="NZ_JAWDIU010000001.1"/>
</dbReference>
<evidence type="ECO:0000313" key="5">
    <source>
        <dbReference type="EMBL" id="MDU0326082.1"/>
    </source>
</evidence>
<feature type="region of interest" description="Disordered" evidence="1">
    <location>
        <begin position="121"/>
        <end position="145"/>
    </location>
</feature>
<feature type="transmembrane region" description="Helical" evidence="2">
    <location>
        <begin position="185"/>
        <end position="210"/>
    </location>
</feature>
<dbReference type="Proteomes" id="UP001256673">
    <property type="component" value="Unassembled WGS sequence"/>
</dbReference>
<dbReference type="InterPro" id="IPR026004">
    <property type="entry name" value="Septum_form"/>
</dbReference>
<evidence type="ECO:0000313" key="6">
    <source>
        <dbReference type="Proteomes" id="UP001256673"/>
    </source>
</evidence>
<keyword evidence="2" id="KW-0812">Transmembrane</keyword>
<dbReference type="Pfam" id="PF13828">
    <property type="entry name" value="DUF4190"/>
    <property type="match status" value="1"/>
</dbReference>
<sequence length="405" mass="40206">MATAELRLPLSVDQARDALSAALTDLGFTVTPTASGSLDVSRGSLGTTLVAGAFAGQDMHVRFDVHFSGAPEGTLASFEHSAAGGFFKGGAIGAVKAGDVVREAAHSAGVRLAERGQLVGVPPVAPPGPSGADAATSPVPPPYAPGAQGYPGAAQGYPGAAQATAADGTYLAPYPAPPASGRTNVVAIVAIILGFLFPIGGIVAGAVALAQVKRTGEKGRGLAIGGIIAGSVLTVLFILAAIGLFVFSVFVGATAASGESGSSTDPFAPPVPSASGGGVEITPSDPSADDPYALFVGECLDGLASGVIADDSFVDCAGPHTYEVYSTFAVADGAFPGDDALGNAAFEGCDAEFESFVGVPYGDSTLDWEYVGPTEQTWSDGDRSISCILYDPAGEVTGSLEGSAR</sequence>
<keyword evidence="2" id="KW-0472">Membrane</keyword>
<comment type="caution">
    <text evidence="5">The sequence shown here is derived from an EMBL/GenBank/DDBJ whole genome shotgun (WGS) entry which is preliminary data.</text>
</comment>
<accession>A0ABU3RTK0</accession>
<keyword evidence="2" id="KW-1133">Transmembrane helix</keyword>
<name>A0ABU3RTK0_9MICO</name>
<evidence type="ECO:0000256" key="1">
    <source>
        <dbReference type="SAM" id="MobiDB-lite"/>
    </source>
</evidence>